<keyword evidence="2 5" id="KW-0540">Nuclease</keyword>
<dbReference type="EMBL" id="JACRSO010000002">
    <property type="protein sequence ID" value="MBC8528865.1"/>
    <property type="molecule type" value="Genomic_DNA"/>
</dbReference>
<proteinExistence type="inferred from homology"/>
<organism evidence="10 11">
    <name type="scientific">Luoshenia tenuis</name>
    <dbReference type="NCBI Taxonomy" id="2763654"/>
    <lineage>
        <taxon>Bacteria</taxon>
        <taxon>Bacillati</taxon>
        <taxon>Bacillota</taxon>
        <taxon>Clostridia</taxon>
        <taxon>Christensenellales</taxon>
        <taxon>Christensenellaceae</taxon>
        <taxon>Luoshenia</taxon>
    </lineage>
</organism>
<keyword evidence="11" id="KW-1185">Reference proteome</keyword>
<dbReference type="GO" id="GO:0005737">
    <property type="term" value="C:cytoplasm"/>
    <property type="evidence" value="ECO:0007669"/>
    <property type="project" value="UniProtKB-SubCell"/>
</dbReference>
<name>A0A926CY59_9FIRM</name>
<dbReference type="NCBIfam" id="TIGR00237">
    <property type="entry name" value="xseA"/>
    <property type="match status" value="1"/>
</dbReference>
<keyword evidence="1 5" id="KW-0963">Cytoplasm</keyword>
<dbReference type="AlphaFoldDB" id="A0A926CY59"/>
<dbReference type="CDD" id="cd04489">
    <property type="entry name" value="ExoVII_LU_OBF"/>
    <property type="match status" value="1"/>
</dbReference>
<evidence type="ECO:0000256" key="5">
    <source>
        <dbReference type="HAMAP-Rule" id="MF_00378"/>
    </source>
</evidence>
<feature type="region of interest" description="Disordered" evidence="7">
    <location>
        <begin position="401"/>
        <end position="420"/>
    </location>
</feature>
<evidence type="ECO:0000259" key="9">
    <source>
        <dbReference type="Pfam" id="PF13742"/>
    </source>
</evidence>
<feature type="domain" description="Exonuclease VII large subunit C-terminal" evidence="8">
    <location>
        <begin position="125"/>
        <end position="342"/>
    </location>
</feature>
<protein>
    <recommendedName>
        <fullName evidence="5">Exodeoxyribonuclease 7 large subunit</fullName>
        <ecNumber evidence="5">3.1.11.6</ecNumber>
    </recommendedName>
    <alternativeName>
        <fullName evidence="5">Exodeoxyribonuclease VII large subunit</fullName>
        <shortName evidence="5">Exonuclease VII large subunit</shortName>
    </alternativeName>
</protein>
<dbReference type="GO" id="GO:0006308">
    <property type="term" value="P:DNA catabolic process"/>
    <property type="evidence" value="ECO:0007669"/>
    <property type="project" value="UniProtKB-UniRule"/>
</dbReference>
<dbReference type="InterPro" id="IPR003753">
    <property type="entry name" value="Exonuc_VII_L"/>
</dbReference>
<dbReference type="Proteomes" id="UP000654279">
    <property type="component" value="Unassembled WGS sequence"/>
</dbReference>
<comment type="subunit">
    <text evidence="5">Heterooligomer composed of large and small subunits.</text>
</comment>
<evidence type="ECO:0000256" key="4">
    <source>
        <dbReference type="ARBA" id="ARBA00022839"/>
    </source>
</evidence>
<evidence type="ECO:0000256" key="3">
    <source>
        <dbReference type="ARBA" id="ARBA00022801"/>
    </source>
</evidence>
<dbReference type="PANTHER" id="PTHR30008:SF0">
    <property type="entry name" value="EXODEOXYRIBONUCLEASE 7 LARGE SUBUNIT"/>
    <property type="match status" value="1"/>
</dbReference>
<reference evidence="10" key="1">
    <citation type="submission" date="2020-08" db="EMBL/GenBank/DDBJ databases">
        <title>Genome public.</title>
        <authorList>
            <person name="Liu C."/>
            <person name="Sun Q."/>
        </authorList>
    </citation>
    <scope>NUCLEOTIDE SEQUENCE</scope>
    <source>
        <strain evidence="10">NSJ-44</strain>
    </source>
</reference>
<gene>
    <name evidence="5" type="primary">xseA</name>
    <name evidence="10" type="ORF">H8699_05450</name>
</gene>
<accession>A0A926CY59</accession>
<dbReference type="PANTHER" id="PTHR30008">
    <property type="entry name" value="EXODEOXYRIBONUCLEASE 7 LARGE SUBUNIT"/>
    <property type="match status" value="1"/>
</dbReference>
<dbReference type="EC" id="3.1.11.6" evidence="5"/>
<dbReference type="InterPro" id="IPR025824">
    <property type="entry name" value="OB-fold_nuc-bd_dom"/>
</dbReference>
<evidence type="ECO:0000313" key="11">
    <source>
        <dbReference type="Proteomes" id="UP000654279"/>
    </source>
</evidence>
<comment type="catalytic activity">
    <reaction evidence="5 6">
        <text>Exonucleolytic cleavage in either 5'- to 3'- or 3'- to 5'-direction to yield nucleoside 5'-phosphates.</text>
        <dbReference type="EC" id="3.1.11.6"/>
    </reaction>
</comment>
<keyword evidence="3 5" id="KW-0378">Hydrolase</keyword>
<evidence type="ECO:0000256" key="2">
    <source>
        <dbReference type="ARBA" id="ARBA00022722"/>
    </source>
</evidence>
<evidence type="ECO:0000256" key="7">
    <source>
        <dbReference type="SAM" id="MobiDB-lite"/>
    </source>
</evidence>
<sequence>MPSALVFSVSQLNEYVKNLLGRDPLLKSVRLSGELSNVKIHGSGHMYFSVRDSDSVIQAVMFRSQVEKLKFLPADGMRVEMTGNVSIYPRDGRYQFYAQSMRLDGQGAGYAAFEALKLKLEAEGLFDQSNKKALPAYPQRVGVVTSPTGAALQDILQISARRCPAVEIVLYPALVQGVDAAASVRKGIRMFNALEPKVDVIIVGRGGGSAEDLWVFNDEMLARACFASKIPIVSAVGHEIDFTILDFVADLRAPTPSAAAELVFPSREETLEHLDYLCEGMKRAVFQQIGGMRQQLKWLELRLAKVSPENGLKHKRERLAQLKRALQEGIGHELRQTQMRFASILTRLEMANPLQILSRGFTLARDAETGRMLTHAHEAAVGSEVEILFQDGARYATITREGQEQIGGENGHGSKEKDHI</sequence>
<dbReference type="GO" id="GO:0008855">
    <property type="term" value="F:exodeoxyribonuclease VII activity"/>
    <property type="evidence" value="ECO:0007669"/>
    <property type="project" value="UniProtKB-UniRule"/>
</dbReference>
<keyword evidence="4 5" id="KW-0269">Exonuclease</keyword>
<comment type="function">
    <text evidence="5">Bidirectionally degrades single-stranded DNA into large acid-insoluble oligonucleotides, which are then degraded further into small acid-soluble oligonucleotides.</text>
</comment>
<evidence type="ECO:0000313" key="10">
    <source>
        <dbReference type="EMBL" id="MBC8528865.1"/>
    </source>
</evidence>
<dbReference type="Pfam" id="PF13742">
    <property type="entry name" value="tRNA_anti_2"/>
    <property type="match status" value="1"/>
</dbReference>
<dbReference type="RefSeq" id="WP_249284816.1">
    <property type="nucleotide sequence ID" value="NZ_JACRSO010000002.1"/>
</dbReference>
<comment type="similarity">
    <text evidence="5 6">Belongs to the XseA family.</text>
</comment>
<feature type="domain" description="OB-fold nucleic acid binding" evidence="9">
    <location>
        <begin position="7"/>
        <end position="102"/>
    </location>
</feature>
<evidence type="ECO:0000256" key="6">
    <source>
        <dbReference type="RuleBase" id="RU004355"/>
    </source>
</evidence>
<dbReference type="GO" id="GO:0009318">
    <property type="term" value="C:exodeoxyribonuclease VII complex"/>
    <property type="evidence" value="ECO:0007669"/>
    <property type="project" value="UniProtKB-UniRule"/>
</dbReference>
<dbReference type="HAMAP" id="MF_00378">
    <property type="entry name" value="Exonuc_7_L"/>
    <property type="match status" value="1"/>
</dbReference>
<comment type="subcellular location">
    <subcellularLocation>
        <location evidence="5 6">Cytoplasm</location>
    </subcellularLocation>
</comment>
<dbReference type="GO" id="GO:0003676">
    <property type="term" value="F:nucleic acid binding"/>
    <property type="evidence" value="ECO:0007669"/>
    <property type="project" value="InterPro"/>
</dbReference>
<comment type="caution">
    <text evidence="10">The sequence shown here is derived from an EMBL/GenBank/DDBJ whole genome shotgun (WGS) entry which is preliminary data.</text>
</comment>
<dbReference type="InterPro" id="IPR020579">
    <property type="entry name" value="Exonuc_VII_lsu_C"/>
</dbReference>
<evidence type="ECO:0000256" key="1">
    <source>
        <dbReference type="ARBA" id="ARBA00022490"/>
    </source>
</evidence>
<evidence type="ECO:0000259" key="8">
    <source>
        <dbReference type="Pfam" id="PF02601"/>
    </source>
</evidence>
<dbReference type="Pfam" id="PF02601">
    <property type="entry name" value="Exonuc_VII_L"/>
    <property type="match status" value="1"/>
</dbReference>